<keyword evidence="1" id="KW-0472">Membrane</keyword>
<proteinExistence type="predicted"/>
<accession>A0A160VHX5</accession>
<dbReference type="EMBL" id="FAXC01000390">
    <property type="protein sequence ID" value="CUV10293.1"/>
    <property type="molecule type" value="Genomic_DNA"/>
</dbReference>
<dbReference type="AlphaFoldDB" id="A0A160VHX5"/>
<protein>
    <submittedName>
        <fullName evidence="3">Rhodanese-like domain protein</fullName>
    </submittedName>
</protein>
<feature type="transmembrane region" description="Helical" evidence="1">
    <location>
        <begin position="6"/>
        <end position="27"/>
    </location>
</feature>
<dbReference type="CDD" id="cd00158">
    <property type="entry name" value="RHOD"/>
    <property type="match status" value="1"/>
</dbReference>
<evidence type="ECO:0000259" key="2">
    <source>
        <dbReference type="PROSITE" id="PS50206"/>
    </source>
</evidence>
<dbReference type="SMART" id="SM00450">
    <property type="entry name" value="RHOD"/>
    <property type="match status" value="1"/>
</dbReference>
<dbReference type="SUPFAM" id="SSF52821">
    <property type="entry name" value="Rhodanese/Cell cycle control phosphatase"/>
    <property type="match status" value="1"/>
</dbReference>
<evidence type="ECO:0000313" key="3">
    <source>
        <dbReference type="EMBL" id="CUV10293.1"/>
    </source>
</evidence>
<evidence type="ECO:0000256" key="1">
    <source>
        <dbReference type="SAM" id="Phobius"/>
    </source>
</evidence>
<keyword evidence="1" id="KW-0812">Transmembrane</keyword>
<dbReference type="Pfam" id="PF00581">
    <property type="entry name" value="Rhodanese"/>
    <property type="match status" value="1"/>
</dbReference>
<dbReference type="PROSITE" id="PS50206">
    <property type="entry name" value="RHODANESE_3"/>
    <property type="match status" value="1"/>
</dbReference>
<dbReference type="InterPro" id="IPR050229">
    <property type="entry name" value="GlpE_sulfurtransferase"/>
</dbReference>
<dbReference type="PANTHER" id="PTHR43031:SF1">
    <property type="entry name" value="PYRIDINE NUCLEOTIDE-DISULPHIDE OXIDOREDUCTASE"/>
    <property type="match status" value="1"/>
</dbReference>
<organism evidence="3">
    <name type="scientific">hydrothermal vent metagenome</name>
    <dbReference type="NCBI Taxonomy" id="652676"/>
    <lineage>
        <taxon>unclassified sequences</taxon>
        <taxon>metagenomes</taxon>
        <taxon>ecological metagenomes</taxon>
    </lineage>
</organism>
<dbReference type="PANTHER" id="PTHR43031">
    <property type="entry name" value="FAD-DEPENDENT OXIDOREDUCTASE"/>
    <property type="match status" value="1"/>
</dbReference>
<dbReference type="InterPro" id="IPR001763">
    <property type="entry name" value="Rhodanese-like_dom"/>
</dbReference>
<dbReference type="InterPro" id="IPR036873">
    <property type="entry name" value="Rhodanese-like_dom_sf"/>
</dbReference>
<keyword evidence="1" id="KW-1133">Transmembrane helix</keyword>
<feature type="domain" description="Rhodanese" evidence="2">
    <location>
        <begin position="66"/>
        <end position="158"/>
    </location>
</feature>
<dbReference type="Gene3D" id="3.40.250.10">
    <property type="entry name" value="Rhodanese-like domain"/>
    <property type="match status" value="1"/>
</dbReference>
<name>A0A160VHX5_9ZZZZ</name>
<reference evidence="3" key="1">
    <citation type="submission" date="2015-10" db="EMBL/GenBank/DDBJ databases">
        <authorList>
            <person name="Gilbert D.G."/>
        </authorList>
    </citation>
    <scope>NUCLEOTIDE SEQUENCE</scope>
</reference>
<sequence length="158" mass="17374">MITQLPIGQIIVIAITSTVLSLTLNAVRSDGIPLLAEELAVAEEIEHDAAEPRLLAITLDQALEFYQKGTVFVDAREPEYYQEGHIKGAWNIPFFLELVFKLDSLQGKDAPMVIYCSGDECGSSEDLAYELQAEGFSNLLVFKGGWTAWNTSGHPTEP</sequence>
<gene>
    <name evidence="3" type="ORF">MGWOODY_Mmi2268</name>
</gene>